<dbReference type="EMBL" id="UZAM01007895">
    <property type="protein sequence ID" value="VDP02041.1"/>
    <property type="molecule type" value="Genomic_DNA"/>
</dbReference>
<reference evidence="2 3" key="2">
    <citation type="submission" date="2018-11" db="EMBL/GenBank/DDBJ databases">
        <authorList>
            <consortium name="Pathogen Informatics"/>
        </authorList>
    </citation>
    <scope>NUCLEOTIDE SEQUENCE [LARGE SCALE GENOMIC DNA]</scope>
</reference>
<keyword evidence="3" id="KW-1185">Reference proteome</keyword>
<feature type="compositionally biased region" description="Polar residues" evidence="1">
    <location>
        <begin position="1"/>
        <end position="10"/>
    </location>
</feature>
<proteinExistence type="predicted"/>
<dbReference type="WBParaSite" id="SBAD_0000385701-mRNA-1">
    <property type="protein sequence ID" value="SBAD_0000385701-mRNA-1"/>
    <property type="gene ID" value="SBAD_0000385701"/>
</dbReference>
<evidence type="ECO:0000256" key="1">
    <source>
        <dbReference type="SAM" id="MobiDB-lite"/>
    </source>
</evidence>
<reference evidence="4" key="1">
    <citation type="submission" date="2016-06" db="UniProtKB">
        <authorList>
            <consortium name="WormBaseParasite"/>
        </authorList>
    </citation>
    <scope>IDENTIFICATION</scope>
</reference>
<evidence type="ECO:0000313" key="2">
    <source>
        <dbReference type="EMBL" id="VDP02041.1"/>
    </source>
</evidence>
<dbReference type="Proteomes" id="UP000270296">
    <property type="component" value="Unassembled WGS sequence"/>
</dbReference>
<evidence type="ECO:0000313" key="3">
    <source>
        <dbReference type="Proteomes" id="UP000270296"/>
    </source>
</evidence>
<sequence length="72" mass="8173">MQPIGRTSSRPKPPIATKQMTAPTDRACSHTQPYPNPPFHSPIGFTRRRNRNRILIRIRNCNCSRSRGSACI</sequence>
<protein>
    <submittedName>
        <fullName evidence="2 4">Uncharacterized protein</fullName>
    </submittedName>
</protein>
<organism evidence="4">
    <name type="scientific">Soboliphyme baturini</name>
    <dbReference type="NCBI Taxonomy" id="241478"/>
    <lineage>
        <taxon>Eukaryota</taxon>
        <taxon>Metazoa</taxon>
        <taxon>Ecdysozoa</taxon>
        <taxon>Nematoda</taxon>
        <taxon>Enoplea</taxon>
        <taxon>Dorylaimia</taxon>
        <taxon>Dioctophymatida</taxon>
        <taxon>Dioctophymatoidea</taxon>
        <taxon>Soboliphymatidae</taxon>
        <taxon>Soboliphyme</taxon>
    </lineage>
</organism>
<dbReference type="AlphaFoldDB" id="A0A183IJ93"/>
<name>A0A183IJ93_9BILA</name>
<feature type="region of interest" description="Disordered" evidence="1">
    <location>
        <begin position="1"/>
        <end position="46"/>
    </location>
</feature>
<accession>A0A183IJ93</accession>
<evidence type="ECO:0000313" key="4">
    <source>
        <dbReference type="WBParaSite" id="SBAD_0000385701-mRNA-1"/>
    </source>
</evidence>
<gene>
    <name evidence="2" type="ORF">SBAD_LOCUS3689</name>
</gene>